<dbReference type="Proteomes" id="UP000254425">
    <property type="component" value="Chromosome"/>
</dbReference>
<dbReference type="AlphaFoldDB" id="A0A345XJ06"/>
<accession>A0A345XJ06</accession>
<reference evidence="2 3" key="1">
    <citation type="submission" date="2018-07" db="EMBL/GenBank/DDBJ databases">
        <title>Draft genome of the type strain Streptomyces armeniacus ATCC 15676.</title>
        <authorList>
            <person name="Labana P."/>
            <person name="Gosse J.T."/>
            <person name="Boddy C.N."/>
        </authorList>
    </citation>
    <scope>NUCLEOTIDE SEQUENCE [LARGE SCALE GENOMIC DNA]</scope>
    <source>
        <strain evidence="2 3">ATCC 15676</strain>
    </source>
</reference>
<name>A0A345XJ06_9ACTN</name>
<keyword evidence="3" id="KW-1185">Reference proteome</keyword>
<evidence type="ECO:0000256" key="1">
    <source>
        <dbReference type="SAM" id="SignalP"/>
    </source>
</evidence>
<dbReference type="KEGG" id="sarm:DVA86_02150"/>
<proteinExistence type="predicted"/>
<protein>
    <submittedName>
        <fullName evidence="2">Uncharacterized protein</fullName>
    </submittedName>
</protein>
<organism evidence="2 3">
    <name type="scientific">Streptomyces armeniacus</name>
    <dbReference type="NCBI Taxonomy" id="83291"/>
    <lineage>
        <taxon>Bacteria</taxon>
        <taxon>Bacillati</taxon>
        <taxon>Actinomycetota</taxon>
        <taxon>Actinomycetes</taxon>
        <taxon>Kitasatosporales</taxon>
        <taxon>Streptomycetaceae</taxon>
        <taxon>Streptomyces</taxon>
    </lineage>
</organism>
<gene>
    <name evidence="2" type="ORF">DVA86_02150</name>
</gene>
<dbReference type="EMBL" id="CP031320">
    <property type="protein sequence ID" value="AXK31622.1"/>
    <property type="molecule type" value="Genomic_DNA"/>
</dbReference>
<feature type="chain" id="PRO_5016964039" evidence="1">
    <location>
        <begin position="24"/>
        <end position="196"/>
    </location>
</feature>
<feature type="signal peptide" evidence="1">
    <location>
        <begin position="1"/>
        <end position="23"/>
    </location>
</feature>
<sequence length="196" mass="20213">MAVAALTVSGLALGTVAAGSAQAVAPAPAGQTATCAEINEQVWSFKNTQALAECHGKRAARAAERAQAVLGNAPGAVAKEWSRKAPNLATDYAEKANSTQDVKRAAGYAFRSSQEAATLSGSATPAMGPGGFVVFAPTNDRGYDGADLTARQAARQAWDAAARASRADGVDVRLNIIADRAEVRAWETARAANWIK</sequence>
<evidence type="ECO:0000313" key="3">
    <source>
        <dbReference type="Proteomes" id="UP000254425"/>
    </source>
</evidence>
<evidence type="ECO:0000313" key="2">
    <source>
        <dbReference type="EMBL" id="AXK31622.1"/>
    </source>
</evidence>
<keyword evidence="1" id="KW-0732">Signal</keyword>